<sequence length="394" mass="43906">MERSAEKVRIMRKVEGASWRRNLPTAFEVCVVVVATACTMAAIFAAFVVTSSPIDPVALVLPRYLASGTENRKLECVEKLGEGLVQGPEDVVEARDGSLVVTTRDGWVKKVWSNGTVQSWKHVGGYPCGLALGVHGEIIVADPVRGLLNVTEDDEVRVVTNQAEGIAFTFADSVTVARNGQIYFTDASSEHSMHSWHLDVLEARPHGRMLNFDPITGRTTVLMGGLGFANGIALSPKEDFLVVCESWKYRCVRYWLEGESKGTSETFVDNLPGFPDNIHLHAPSQTFWLGVVGGRSWLIDLTHKTPFLKHFFARYWHRVKPFNFARADLIAVNLEGELVERYQDPRGSRLSFATGAVIKDNYLYIGSLTQNFLGRLSLDMQDCSSLHFSHWPLY</sequence>
<dbReference type="Gene3D" id="2.120.10.30">
    <property type="entry name" value="TolB, C-terminal domain"/>
    <property type="match status" value="1"/>
</dbReference>
<dbReference type="InterPro" id="IPR011042">
    <property type="entry name" value="6-blade_b-propeller_TolB-like"/>
</dbReference>
<dbReference type="GO" id="GO:0016787">
    <property type="term" value="F:hydrolase activity"/>
    <property type="evidence" value="ECO:0007669"/>
    <property type="project" value="TreeGrafter"/>
</dbReference>
<dbReference type="EMBL" id="CM026430">
    <property type="protein sequence ID" value="KAG0560747.1"/>
    <property type="molecule type" value="Genomic_DNA"/>
</dbReference>
<dbReference type="FunFam" id="2.120.10.30:FF:000066">
    <property type="entry name" value="ABC transporter permease protein"/>
    <property type="match status" value="1"/>
</dbReference>
<dbReference type="GO" id="GO:0005773">
    <property type="term" value="C:vacuole"/>
    <property type="evidence" value="ECO:0007669"/>
    <property type="project" value="UniProtKB-SubCell"/>
</dbReference>
<accession>A0A8T0GQ82</accession>
<comment type="caution">
    <text evidence="7">The sequence shown here is derived from an EMBL/GenBank/DDBJ whole genome shotgun (WGS) entry which is preliminary data.</text>
</comment>
<comment type="similarity">
    <text evidence="2">Belongs to the strictosidine synthase family.</text>
</comment>
<dbReference type="Pfam" id="PF20067">
    <property type="entry name" value="SSL_N"/>
    <property type="match status" value="1"/>
</dbReference>
<dbReference type="InterPro" id="IPR018119">
    <property type="entry name" value="Strictosidine_synth_cons-reg"/>
</dbReference>
<evidence type="ECO:0000313" key="8">
    <source>
        <dbReference type="Proteomes" id="UP000822688"/>
    </source>
</evidence>
<dbReference type="AlphaFoldDB" id="A0A8T0GQ82"/>
<reference evidence="7" key="1">
    <citation type="submission" date="2020-06" db="EMBL/GenBank/DDBJ databases">
        <title>WGS assembly of Ceratodon purpureus strain R40.</title>
        <authorList>
            <person name="Carey S.B."/>
            <person name="Jenkins J."/>
            <person name="Shu S."/>
            <person name="Lovell J.T."/>
            <person name="Sreedasyam A."/>
            <person name="Maumus F."/>
            <person name="Tiley G.P."/>
            <person name="Fernandez-Pozo N."/>
            <person name="Barry K."/>
            <person name="Chen C."/>
            <person name="Wang M."/>
            <person name="Lipzen A."/>
            <person name="Daum C."/>
            <person name="Saski C.A."/>
            <person name="Payton A.C."/>
            <person name="Mcbreen J.C."/>
            <person name="Conrad R.E."/>
            <person name="Kollar L.M."/>
            <person name="Olsson S."/>
            <person name="Huttunen S."/>
            <person name="Landis J.B."/>
            <person name="Wickett N.J."/>
            <person name="Johnson M.G."/>
            <person name="Rensing S.A."/>
            <person name="Grimwood J."/>
            <person name="Schmutz J."/>
            <person name="Mcdaniel S.F."/>
        </authorList>
    </citation>
    <scope>NUCLEOTIDE SEQUENCE</scope>
    <source>
        <strain evidence="7">R40</strain>
    </source>
</reference>
<feature type="domain" description="Strictosidine synthase conserved region" evidence="6">
    <location>
        <begin position="172"/>
        <end position="258"/>
    </location>
</feature>
<gene>
    <name evidence="7" type="ORF">KC19_9G009800</name>
</gene>
<feature type="transmembrane region" description="Helical" evidence="5">
    <location>
        <begin position="21"/>
        <end position="49"/>
    </location>
</feature>
<protein>
    <recommendedName>
        <fullName evidence="6">Strictosidine synthase conserved region domain-containing protein</fullName>
    </recommendedName>
</protein>
<evidence type="ECO:0000256" key="2">
    <source>
        <dbReference type="ARBA" id="ARBA00009191"/>
    </source>
</evidence>
<keyword evidence="5" id="KW-1133">Transmembrane helix</keyword>
<keyword evidence="5" id="KW-0812">Transmembrane</keyword>
<keyword evidence="3" id="KW-0926">Vacuole</keyword>
<keyword evidence="5" id="KW-0472">Membrane</keyword>
<evidence type="ECO:0000313" key="7">
    <source>
        <dbReference type="EMBL" id="KAG0560747.1"/>
    </source>
</evidence>
<name>A0A8T0GQ82_CERPU</name>
<comment type="subcellular location">
    <subcellularLocation>
        <location evidence="1">Vacuole</location>
    </subcellularLocation>
</comment>
<dbReference type="GO" id="GO:0012505">
    <property type="term" value="C:endomembrane system"/>
    <property type="evidence" value="ECO:0007669"/>
    <property type="project" value="TreeGrafter"/>
</dbReference>
<dbReference type="PANTHER" id="PTHR10426:SF68">
    <property type="entry name" value="OS07G0614000 PROTEIN"/>
    <property type="match status" value="1"/>
</dbReference>
<dbReference type="SUPFAM" id="SSF63829">
    <property type="entry name" value="Calcium-dependent phosphotriesterase"/>
    <property type="match status" value="1"/>
</dbReference>
<evidence type="ECO:0000259" key="6">
    <source>
        <dbReference type="Pfam" id="PF03088"/>
    </source>
</evidence>
<evidence type="ECO:0000256" key="4">
    <source>
        <dbReference type="ARBA" id="ARBA00023180"/>
    </source>
</evidence>
<dbReference type="PANTHER" id="PTHR10426">
    <property type="entry name" value="STRICTOSIDINE SYNTHASE-RELATED"/>
    <property type="match status" value="1"/>
</dbReference>
<keyword evidence="8" id="KW-1185">Reference proteome</keyword>
<dbReference type="Proteomes" id="UP000822688">
    <property type="component" value="Chromosome 9"/>
</dbReference>
<keyword evidence="4" id="KW-0325">Glycoprotein</keyword>
<evidence type="ECO:0000256" key="3">
    <source>
        <dbReference type="ARBA" id="ARBA00022554"/>
    </source>
</evidence>
<organism evidence="7 8">
    <name type="scientific">Ceratodon purpureus</name>
    <name type="common">Fire moss</name>
    <name type="synonym">Dicranum purpureum</name>
    <dbReference type="NCBI Taxonomy" id="3225"/>
    <lineage>
        <taxon>Eukaryota</taxon>
        <taxon>Viridiplantae</taxon>
        <taxon>Streptophyta</taxon>
        <taxon>Embryophyta</taxon>
        <taxon>Bryophyta</taxon>
        <taxon>Bryophytina</taxon>
        <taxon>Bryopsida</taxon>
        <taxon>Dicranidae</taxon>
        <taxon>Pseudoditrichales</taxon>
        <taxon>Ditrichaceae</taxon>
        <taxon>Ceratodon</taxon>
    </lineage>
</organism>
<evidence type="ECO:0000256" key="1">
    <source>
        <dbReference type="ARBA" id="ARBA00004116"/>
    </source>
</evidence>
<evidence type="ECO:0000256" key="5">
    <source>
        <dbReference type="SAM" id="Phobius"/>
    </source>
</evidence>
<dbReference type="Pfam" id="PF03088">
    <property type="entry name" value="Str_synth"/>
    <property type="match status" value="1"/>
</dbReference>
<proteinExistence type="inferred from homology"/>